<keyword evidence="3" id="KW-1185">Reference proteome</keyword>
<accession>A0A255DAV1</accession>
<feature type="transmembrane region" description="Helical" evidence="1">
    <location>
        <begin position="458"/>
        <end position="477"/>
    </location>
</feature>
<comment type="caution">
    <text evidence="2">The sequence shown here is derived from an EMBL/GenBank/DDBJ whole genome shotgun (WGS) entry which is preliminary data.</text>
</comment>
<reference evidence="2 3" key="1">
    <citation type="submission" date="2017-07" db="EMBL/GenBank/DDBJ databases">
        <title>The new phylogeny of genus Mycobacterium.</title>
        <authorList>
            <person name="Tortoli E."/>
            <person name="Trovato A."/>
            <person name="Cirillo D.M."/>
        </authorList>
    </citation>
    <scope>NUCLEOTIDE SEQUENCE [LARGE SCALE GENOMIC DNA]</scope>
    <source>
        <strain evidence="2 3">ATCC 33027</strain>
    </source>
</reference>
<feature type="transmembrane region" description="Helical" evidence="1">
    <location>
        <begin position="40"/>
        <end position="59"/>
    </location>
</feature>
<keyword evidence="1" id="KW-1133">Transmembrane helix</keyword>
<organism evidence="2 3">
    <name type="scientific">Mycolicibacterium sphagni</name>
    <dbReference type="NCBI Taxonomy" id="1786"/>
    <lineage>
        <taxon>Bacteria</taxon>
        <taxon>Bacillati</taxon>
        <taxon>Actinomycetota</taxon>
        <taxon>Actinomycetes</taxon>
        <taxon>Mycobacteriales</taxon>
        <taxon>Mycobacteriaceae</taxon>
        <taxon>Mycolicibacterium</taxon>
    </lineage>
</organism>
<dbReference type="EMBL" id="NOZR01000023">
    <property type="protein sequence ID" value="OYN76230.1"/>
    <property type="molecule type" value="Genomic_DNA"/>
</dbReference>
<dbReference type="Proteomes" id="UP000216063">
    <property type="component" value="Unassembled WGS sequence"/>
</dbReference>
<name>A0A255DAV1_9MYCO</name>
<feature type="transmembrane region" description="Helical" evidence="1">
    <location>
        <begin position="565"/>
        <end position="589"/>
    </location>
</feature>
<sequence length="605" mass="67508">MVSDAVTHSLVVMSAVVCLGLFVLGIACKIPRVWRFFEKTALLWIAAGTFCIGMSGMFWYQANFKPLTYTIRILCIVSVVLLVIVHVRYWVRERTFAFRPEKAEVLDVPAFRPVSGPAAKHQYEAALSIVAEQFGLDSEDNMRCLLRQLLEPKPFRRRIHEKVRVEHRSILHSVALHMPAERLYAPPWHQRRKVSLISVAHPLKQDAYHDTSVVDHNGNRVEALNYRQAQSVVYSLLRQQVYQHRATLQSDIEAILVDVADIIASPKDENRLARRLYEGITQNPVDHQNMPTDDLWGLLNLAATRRPIIIAYRAAFDPELILSINSLRKLIDEFDIPNARENRWRWFGRKTRAIFGFSSTQLVIPVARARSCLTYRLSFSAPQGTYIQETAAYSPSAQKWLPNDLDSHGLYAAFVGWSEPDGRNECSLACRSFDATGLEDLVFYARVSERPPGTGGKAILVAFAAALVVWLCGALPLKQGVNVDVIALTLALPGVAAVWFGISGDIQPGSFRSIPALVSMGMSGIISVLSIIIYMGSASGHADGSPRIPATTWPADDTFFMVNGVVWSALLLLALSNLACIGASFFVSVHRYRSIVRGRLLRQNN</sequence>
<feature type="transmembrane region" description="Helical" evidence="1">
    <location>
        <begin position="483"/>
        <end position="502"/>
    </location>
</feature>
<evidence type="ECO:0000313" key="3">
    <source>
        <dbReference type="Proteomes" id="UP000216063"/>
    </source>
</evidence>
<feature type="transmembrane region" description="Helical" evidence="1">
    <location>
        <begin position="6"/>
        <end position="28"/>
    </location>
</feature>
<evidence type="ECO:0000256" key="1">
    <source>
        <dbReference type="SAM" id="Phobius"/>
    </source>
</evidence>
<feature type="transmembrane region" description="Helical" evidence="1">
    <location>
        <begin position="71"/>
        <end position="91"/>
    </location>
</feature>
<keyword evidence="1" id="KW-0472">Membrane</keyword>
<proteinExistence type="predicted"/>
<gene>
    <name evidence="2" type="ORF">CG716_23090</name>
</gene>
<feature type="transmembrane region" description="Helical" evidence="1">
    <location>
        <begin position="514"/>
        <end position="536"/>
    </location>
</feature>
<dbReference type="AlphaFoldDB" id="A0A255DAV1"/>
<keyword evidence="1" id="KW-0812">Transmembrane</keyword>
<evidence type="ECO:0000313" key="2">
    <source>
        <dbReference type="EMBL" id="OYN76230.1"/>
    </source>
</evidence>
<protein>
    <submittedName>
        <fullName evidence="2">Uncharacterized protein</fullName>
    </submittedName>
</protein>